<proteinExistence type="predicted"/>
<dbReference type="PROSITE" id="PS00455">
    <property type="entry name" value="AMP_BINDING"/>
    <property type="match status" value="1"/>
</dbReference>
<dbReference type="PANTHER" id="PTHR43272">
    <property type="entry name" value="LONG-CHAIN-FATTY-ACID--COA LIGASE"/>
    <property type="match status" value="1"/>
</dbReference>
<evidence type="ECO:0000259" key="4">
    <source>
        <dbReference type="Pfam" id="PF00501"/>
    </source>
</evidence>
<feature type="region of interest" description="Disordered" evidence="3">
    <location>
        <begin position="329"/>
        <end position="351"/>
    </location>
</feature>
<dbReference type="InterPro" id="IPR042099">
    <property type="entry name" value="ANL_N_sf"/>
</dbReference>
<evidence type="ECO:0000313" key="5">
    <source>
        <dbReference type="EMBL" id="OHV28961.1"/>
    </source>
</evidence>
<comment type="caution">
    <text evidence="5">The sequence shown here is derived from an EMBL/GenBank/DDBJ whole genome shotgun (WGS) entry which is preliminary data.</text>
</comment>
<evidence type="ECO:0000313" key="6">
    <source>
        <dbReference type="Proteomes" id="UP000179769"/>
    </source>
</evidence>
<name>A0A1S1Q653_9ACTN</name>
<evidence type="ECO:0000256" key="1">
    <source>
        <dbReference type="ARBA" id="ARBA00022741"/>
    </source>
</evidence>
<dbReference type="GO" id="GO:0005524">
    <property type="term" value="F:ATP binding"/>
    <property type="evidence" value="ECO:0007669"/>
    <property type="project" value="UniProtKB-KW"/>
</dbReference>
<dbReference type="CDD" id="cd05907">
    <property type="entry name" value="VL_LC_FACS_like"/>
    <property type="match status" value="1"/>
</dbReference>
<dbReference type="GO" id="GO:0016020">
    <property type="term" value="C:membrane"/>
    <property type="evidence" value="ECO:0007669"/>
    <property type="project" value="TreeGrafter"/>
</dbReference>
<gene>
    <name evidence="5" type="ORF">BBK14_17440</name>
</gene>
<keyword evidence="1" id="KW-0547">Nucleotide-binding</keyword>
<dbReference type="SUPFAM" id="SSF56801">
    <property type="entry name" value="Acetyl-CoA synthetase-like"/>
    <property type="match status" value="1"/>
</dbReference>
<dbReference type="InterPro" id="IPR000873">
    <property type="entry name" value="AMP-dep_synth/lig_dom"/>
</dbReference>
<dbReference type="PANTHER" id="PTHR43272:SF33">
    <property type="entry name" value="AMP-BINDING DOMAIN-CONTAINING PROTEIN-RELATED"/>
    <property type="match status" value="1"/>
</dbReference>
<evidence type="ECO:0000256" key="2">
    <source>
        <dbReference type="ARBA" id="ARBA00022840"/>
    </source>
</evidence>
<dbReference type="Pfam" id="PF00501">
    <property type="entry name" value="AMP-binding"/>
    <property type="match status" value="1"/>
</dbReference>
<feature type="compositionally biased region" description="Low complexity" evidence="3">
    <location>
        <begin position="335"/>
        <end position="351"/>
    </location>
</feature>
<dbReference type="Gene3D" id="3.40.50.12780">
    <property type="entry name" value="N-terminal domain of ligase-like"/>
    <property type="match status" value="1"/>
</dbReference>
<reference evidence="6" key="1">
    <citation type="submission" date="2016-07" db="EMBL/GenBank/DDBJ databases">
        <title>Frankia sp. NRRL B-16219 Genome sequencing.</title>
        <authorList>
            <person name="Ghodhbane-Gtari F."/>
            <person name="Swanson E."/>
            <person name="Gueddou A."/>
            <person name="Louati M."/>
            <person name="Nouioui I."/>
            <person name="Hezbri K."/>
            <person name="Abebe-Akele F."/>
            <person name="Simpson S."/>
            <person name="Morris K."/>
            <person name="Thomas K."/>
            <person name="Gtari M."/>
            <person name="Tisa L.S."/>
        </authorList>
    </citation>
    <scope>NUCLEOTIDE SEQUENCE [LARGE SCALE GENOMIC DNA]</scope>
    <source>
        <strain evidence="6">NRRL B-16219</strain>
    </source>
</reference>
<dbReference type="Proteomes" id="UP000179769">
    <property type="component" value="Unassembled WGS sequence"/>
</dbReference>
<keyword evidence="2" id="KW-0067">ATP-binding</keyword>
<sequence>MQQYTLGAGRVLPDDRGLYSLVDDRVRTDPDRVILSRPTGTDWHDITFRALDAHVRRVAAVLLGHGVGVGDRVGIVGRTSYEWVVADLAVLALGAITVPIFPTASPAQITHIVTDSGMAWCFVETPEHHSAVATAGAGTLRALPWPLADLNGWQAPADDAGHAAGGGDLAAADEFAGRRDAVRADSLATIVYTSGTTGMPKGCILTHGNLFASSANTVEHTGELFRVWRPAAGTGAAQGPEGSEAAVEQASTLLCLPLAHVFGRTILVACLYAGTRTGLLAAVPDILPAMATFRPTVLALVPYALEKIRKGLRGVVDTDTELAAVAAGLAGDPTDGPASSPADGPAAERQPAPAALARINGAFGGRLTHVISGGASLDATTAAFYRGVGVRILNCYGLTEAATAVTVNQPGTNRIGTVGQPIPGTTVAISPDGEVLVAGPNVSPGYWRAGQDPWIEPAGTQAEPGAGPSRWLRTGDLGHLDADGFLLITGRRKEILVTSGGKNVTPTLLEDRMRLHPLVADSMVVGEARPYVAALVTTDQGALSALAAAHGIDLAAPGWWEHPALLDRVQEAVDDANSLVSRAESIRRFRILPTQLTIDAGHLTPSMKLRRAPIEAAFATEIEQLYSPAAAPAPA</sequence>
<dbReference type="InterPro" id="IPR020845">
    <property type="entry name" value="AMP-binding_CS"/>
</dbReference>
<dbReference type="Pfam" id="PF23562">
    <property type="entry name" value="AMP-binding_C_3"/>
    <property type="match status" value="1"/>
</dbReference>
<protein>
    <submittedName>
        <fullName evidence="5">Acyl-CoA synthetase</fullName>
    </submittedName>
</protein>
<organism evidence="5 6">
    <name type="scientific">Parafrankia soli</name>
    <dbReference type="NCBI Taxonomy" id="2599596"/>
    <lineage>
        <taxon>Bacteria</taxon>
        <taxon>Bacillati</taxon>
        <taxon>Actinomycetota</taxon>
        <taxon>Actinomycetes</taxon>
        <taxon>Frankiales</taxon>
        <taxon>Frankiaceae</taxon>
        <taxon>Parafrankia</taxon>
    </lineage>
</organism>
<dbReference type="EMBL" id="MAXA01000202">
    <property type="protein sequence ID" value="OHV28961.1"/>
    <property type="molecule type" value="Genomic_DNA"/>
</dbReference>
<accession>A0A1S1Q653</accession>
<evidence type="ECO:0000256" key="3">
    <source>
        <dbReference type="SAM" id="MobiDB-lite"/>
    </source>
</evidence>
<dbReference type="RefSeq" id="WP_071063298.1">
    <property type="nucleotide sequence ID" value="NZ_MAXA01000202.1"/>
</dbReference>
<keyword evidence="6" id="KW-1185">Reference proteome</keyword>
<dbReference type="GO" id="GO:0004467">
    <property type="term" value="F:long-chain fatty acid-CoA ligase activity"/>
    <property type="evidence" value="ECO:0007669"/>
    <property type="project" value="TreeGrafter"/>
</dbReference>
<feature type="domain" description="AMP-dependent synthetase/ligase" evidence="4">
    <location>
        <begin position="23"/>
        <end position="447"/>
    </location>
</feature>
<dbReference type="AlphaFoldDB" id="A0A1S1Q653"/>